<dbReference type="VEuPathDB" id="TriTrypDB:TcCL_ESM10068"/>
<dbReference type="VEuPathDB" id="TriTrypDB:TcCLB.506367.174"/>
<evidence type="ECO:0000313" key="2">
    <source>
        <dbReference type="EMBL" id="PWU96201.1"/>
    </source>
</evidence>
<accession>A0A2V2VIQ6</accession>
<dbReference type="VEuPathDB" id="TriTrypDB:TcCLB.506629.90"/>
<dbReference type="Proteomes" id="UP000246121">
    <property type="component" value="Unassembled WGS sequence"/>
</dbReference>
<feature type="transmembrane region" description="Helical" evidence="1">
    <location>
        <begin position="63"/>
        <end position="81"/>
    </location>
</feature>
<gene>
    <name evidence="2" type="ORF">C4B63_19g137c</name>
</gene>
<reference evidence="2 3" key="1">
    <citation type="journal article" date="2018" name="Microb. Genom.">
        <title>Expanding an expanded genome: long-read sequencing of Trypanosoma cruzi.</title>
        <authorList>
            <person name="Berna L."/>
            <person name="Rodriguez M."/>
            <person name="Chiribao M.L."/>
            <person name="Parodi-Talice A."/>
            <person name="Pita S."/>
            <person name="Rijo G."/>
            <person name="Alvarez-Valin F."/>
            <person name="Robello C."/>
        </authorList>
    </citation>
    <scope>NUCLEOTIDE SEQUENCE [LARGE SCALE GENOMIC DNA]</scope>
    <source>
        <strain evidence="2 3">Dm28c</strain>
    </source>
</reference>
<name>A0A2V2VIQ6_TRYCR</name>
<dbReference type="VEuPathDB" id="TriTrypDB:TcBrA4_0057390"/>
<evidence type="ECO:0000256" key="1">
    <source>
        <dbReference type="SAM" id="Phobius"/>
    </source>
</evidence>
<dbReference type="AlphaFoldDB" id="A0A2V2VIQ6"/>
<keyword evidence="1" id="KW-1133">Transmembrane helix</keyword>
<proteinExistence type="predicted"/>
<dbReference type="VEuPathDB" id="TriTrypDB:TcG_01714"/>
<organism evidence="2 3">
    <name type="scientific">Trypanosoma cruzi</name>
    <dbReference type="NCBI Taxonomy" id="5693"/>
    <lineage>
        <taxon>Eukaryota</taxon>
        <taxon>Discoba</taxon>
        <taxon>Euglenozoa</taxon>
        <taxon>Kinetoplastea</taxon>
        <taxon>Metakinetoplastina</taxon>
        <taxon>Trypanosomatida</taxon>
        <taxon>Trypanosomatidae</taxon>
        <taxon>Trypanosoma</taxon>
        <taxon>Schizotrypanum</taxon>
    </lineage>
</organism>
<comment type="caution">
    <text evidence="2">The sequence shown here is derived from an EMBL/GenBank/DDBJ whole genome shotgun (WGS) entry which is preliminary data.</text>
</comment>
<evidence type="ECO:0000313" key="3">
    <source>
        <dbReference type="Proteomes" id="UP000246121"/>
    </source>
</evidence>
<dbReference type="VEuPathDB" id="TriTrypDB:TcYC6_0074060"/>
<keyword evidence="1" id="KW-0812">Transmembrane</keyword>
<protein>
    <submittedName>
        <fullName evidence="2">Uncharacterized protein</fullName>
    </submittedName>
</protein>
<dbReference type="VEuPathDB" id="TriTrypDB:C3747_9g698c"/>
<dbReference type="VEuPathDB" id="TriTrypDB:BCY84_14769"/>
<sequence>MLRCTLCRHALPKIERRKRKGKHARPGLPDLPKSAGGYLFLQMRPYLPIAWQYGWRWRMLQGLWLGTALSFAGYLLYVMYFRDSDEVIAAKAAKYTYVRNERGEVIDIGYKPLIDASRRAQRRAQRLLADDDDGD</sequence>
<dbReference type="VEuPathDB" id="TriTrypDB:C4B63_19g137c"/>
<keyword evidence="1" id="KW-0472">Membrane</keyword>
<dbReference type="EMBL" id="PRFA01000019">
    <property type="protein sequence ID" value="PWU96201.1"/>
    <property type="molecule type" value="Genomic_DNA"/>
</dbReference>